<dbReference type="Gene3D" id="2.40.50.90">
    <property type="match status" value="1"/>
</dbReference>
<dbReference type="AlphaFoldDB" id="A0A383D4G1"/>
<dbReference type="SUPFAM" id="SSF50199">
    <property type="entry name" value="Staphylococcal nuclease"/>
    <property type="match status" value="1"/>
</dbReference>
<dbReference type="EMBL" id="UINC01214095">
    <property type="protein sequence ID" value="SVE39169.1"/>
    <property type="molecule type" value="Genomic_DNA"/>
</dbReference>
<dbReference type="InterPro" id="IPR016071">
    <property type="entry name" value="Staphylococal_nuclease_OB-fold"/>
</dbReference>
<name>A0A383D4G1_9ZZZZ</name>
<dbReference type="Pfam" id="PF00565">
    <property type="entry name" value="SNase"/>
    <property type="match status" value="1"/>
</dbReference>
<feature type="domain" description="TNase-like" evidence="1">
    <location>
        <begin position="29"/>
        <end position="148"/>
    </location>
</feature>
<dbReference type="SMART" id="SM00318">
    <property type="entry name" value="SNc"/>
    <property type="match status" value="1"/>
</dbReference>
<reference evidence="2" key="1">
    <citation type="submission" date="2018-05" db="EMBL/GenBank/DDBJ databases">
        <authorList>
            <person name="Lanie J.A."/>
            <person name="Ng W.-L."/>
            <person name="Kazmierczak K.M."/>
            <person name="Andrzejewski T.M."/>
            <person name="Davidsen T.M."/>
            <person name="Wayne K.J."/>
            <person name="Tettelin H."/>
            <person name="Glass J.I."/>
            <person name="Rusch D."/>
            <person name="Podicherti R."/>
            <person name="Tsui H.-C.T."/>
            <person name="Winkler M.E."/>
        </authorList>
    </citation>
    <scope>NUCLEOTIDE SEQUENCE</scope>
</reference>
<proteinExistence type="predicted"/>
<sequence length="148" mass="16475">MFLSLKKSLIAVLLLVPLSLFGSDSNYGDLTVTRLVRVYDGDTFYVDIDGLHPIIGQKTPIRLRGVDTPEVGRRSKCDEEKILGNQARVFVEDRLTGAKIILLNIDRGKYFRIIADVTYDGVDLATELLKAGHGRKYDGGKRSGWCDS</sequence>
<gene>
    <name evidence="2" type="ORF">METZ01_LOCUS492023</name>
</gene>
<evidence type="ECO:0000313" key="2">
    <source>
        <dbReference type="EMBL" id="SVE39169.1"/>
    </source>
</evidence>
<accession>A0A383D4G1</accession>
<protein>
    <recommendedName>
        <fullName evidence="1">TNase-like domain-containing protein</fullName>
    </recommendedName>
</protein>
<dbReference type="PROSITE" id="PS50830">
    <property type="entry name" value="TNASE_3"/>
    <property type="match status" value="1"/>
</dbReference>
<evidence type="ECO:0000259" key="1">
    <source>
        <dbReference type="PROSITE" id="PS50830"/>
    </source>
</evidence>
<organism evidence="2">
    <name type="scientific">marine metagenome</name>
    <dbReference type="NCBI Taxonomy" id="408172"/>
    <lineage>
        <taxon>unclassified sequences</taxon>
        <taxon>metagenomes</taxon>
        <taxon>ecological metagenomes</taxon>
    </lineage>
</organism>
<dbReference type="InterPro" id="IPR035437">
    <property type="entry name" value="SNase_OB-fold_sf"/>
</dbReference>